<evidence type="ECO:0000313" key="6">
    <source>
        <dbReference type="EMBL" id="SDI71036.1"/>
    </source>
</evidence>
<dbReference type="PROSITE" id="PS00065">
    <property type="entry name" value="D_2_HYDROXYACID_DH_1"/>
    <property type="match status" value="1"/>
</dbReference>
<dbReference type="GO" id="GO:0030267">
    <property type="term" value="F:glyoxylate reductase (NADPH) activity"/>
    <property type="evidence" value="ECO:0007669"/>
    <property type="project" value="TreeGrafter"/>
</dbReference>
<dbReference type="Proteomes" id="UP000198853">
    <property type="component" value="Unassembled WGS sequence"/>
</dbReference>
<evidence type="ECO:0000256" key="2">
    <source>
        <dbReference type="ARBA" id="ARBA00023002"/>
    </source>
</evidence>
<dbReference type="CDD" id="cd05301">
    <property type="entry name" value="GDH"/>
    <property type="match status" value="1"/>
</dbReference>
<dbReference type="GO" id="GO:0051287">
    <property type="term" value="F:NAD binding"/>
    <property type="evidence" value="ECO:0007669"/>
    <property type="project" value="InterPro"/>
</dbReference>
<proteinExistence type="inferred from homology"/>
<evidence type="ECO:0000313" key="7">
    <source>
        <dbReference type="Proteomes" id="UP000198853"/>
    </source>
</evidence>
<reference evidence="6 7" key="1">
    <citation type="submission" date="2016-10" db="EMBL/GenBank/DDBJ databases">
        <authorList>
            <person name="de Groot N.N."/>
        </authorList>
    </citation>
    <scope>NUCLEOTIDE SEQUENCE [LARGE SCALE GENOMIC DNA]</scope>
    <source>
        <strain evidence="6 7">DSM 21771</strain>
    </source>
</reference>
<evidence type="ECO:0000259" key="5">
    <source>
        <dbReference type="Pfam" id="PF02826"/>
    </source>
</evidence>
<gene>
    <name evidence="6" type="ORF">SAMN04488123_1054</name>
</gene>
<dbReference type="EMBL" id="FNEN01000005">
    <property type="protein sequence ID" value="SDI71036.1"/>
    <property type="molecule type" value="Genomic_DNA"/>
</dbReference>
<keyword evidence="2 3" id="KW-0560">Oxidoreductase</keyword>
<evidence type="ECO:0000256" key="1">
    <source>
        <dbReference type="ARBA" id="ARBA00005854"/>
    </source>
</evidence>
<evidence type="ECO:0000256" key="3">
    <source>
        <dbReference type="RuleBase" id="RU003719"/>
    </source>
</evidence>
<dbReference type="PANTHER" id="PTHR10996:SF283">
    <property type="entry name" value="GLYOXYLATE_HYDROXYPYRUVATE REDUCTASE B"/>
    <property type="match status" value="1"/>
</dbReference>
<dbReference type="InterPro" id="IPR036291">
    <property type="entry name" value="NAD(P)-bd_dom_sf"/>
</dbReference>
<evidence type="ECO:0000259" key="4">
    <source>
        <dbReference type="Pfam" id="PF00389"/>
    </source>
</evidence>
<organism evidence="6 7">
    <name type="scientific">Natribacillus halophilus</name>
    <dbReference type="NCBI Taxonomy" id="549003"/>
    <lineage>
        <taxon>Bacteria</taxon>
        <taxon>Bacillati</taxon>
        <taxon>Bacillota</taxon>
        <taxon>Bacilli</taxon>
        <taxon>Bacillales</taxon>
        <taxon>Bacillaceae</taxon>
        <taxon>Natribacillus</taxon>
    </lineage>
</organism>
<keyword evidence="7" id="KW-1185">Reference proteome</keyword>
<feature type="domain" description="D-isomer specific 2-hydroxyacid dehydrogenase catalytic" evidence="4">
    <location>
        <begin position="5"/>
        <end position="319"/>
    </location>
</feature>
<accession>A0A1G8MT39</accession>
<feature type="domain" description="D-isomer specific 2-hydroxyacid dehydrogenase NAD-binding" evidence="5">
    <location>
        <begin position="109"/>
        <end position="287"/>
    </location>
</feature>
<dbReference type="PANTHER" id="PTHR10996">
    <property type="entry name" value="2-HYDROXYACID DEHYDROGENASE-RELATED"/>
    <property type="match status" value="1"/>
</dbReference>
<sequence>MAKIYVTRKLPEEVESRLSEHFDVRSWEYEDEPVPRETLLEEIKDVDGVFCMITEQMDEEVLEAGEKLQVVANMAVGHNNIDVEAATARGITVTNTPDVLTETTADLAFALLMASARRLPETSDILRKGEWGAWSPLQFTGQDVFGATLGIIGLGRIGEAVVQRTHGFKMNVLYHSRTRKPEKESALGIHYEEQDTLLQKSDFVMLLLPYSSESHHLIGQRELALMKKRAILINASRGGIVDEDALYHALANNEIWGAGLDVYEQEPLPADHPLLTLSNVTALPHIGSATVKTRLAMAHLAVDNLIAVLDGKEAVTAVNH</sequence>
<dbReference type="Gene3D" id="3.40.50.720">
    <property type="entry name" value="NAD(P)-binding Rossmann-like Domain"/>
    <property type="match status" value="2"/>
</dbReference>
<dbReference type="RefSeq" id="WP_245723096.1">
    <property type="nucleotide sequence ID" value="NZ_FNEN01000005.1"/>
</dbReference>
<dbReference type="InterPro" id="IPR050223">
    <property type="entry name" value="D-isomer_2-hydroxyacid_DH"/>
</dbReference>
<dbReference type="Pfam" id="PF00389">
    <property type="entry name" value="2-Hacid_dh"/>
    <property type="match status" value="1"/>
</dbReference>
<dbReference type="SUPFAM" id="SSF51735">
    <property type="entry name" value="NAD(P)-binding Rossmann-fold domains"/>
    <property type="match status" value="1"/>
</dbReference>
<dbReference type="FunFam" id="3.40.50.720:FF:000462">
    <property type="entry name" value="Glyoxylate reductase (NADP+)"/>
    <property type="match status" value="1"/>
</dbReference>
<dbReference type="SUPFAM" id="SSF52283">
    <property type="entry name" value="Formate/glycerate dehydrogenase catalytic domain-like"/>
    <property type="match status" value="1"/>
</dbReference>
<dbReference type="InterPro" id="IPR006140">
    <property type="entry name" value="D-isomer_DH_NAD-bd"/>
</dbReference>
<dbReference type="InterPro" id="IPR029752">
    <property type="entry name" value="D-isomer_DH_CS1"/>
</dbReference>
<dbReference type="GO" id="GO:0016618">
    <property type="term" value="F:hydroxypyruvate reductase [NAD(P)H] activity"/>
    <property type="evidence" value="ECO:0007669"/>
    <property type="project" value="TreeGrafter"/>
</dbReference>
<dbReference type="Pfam" id="PF02826">
    <property type="entry name" value="2-Hacid_dh_C"/>
    <property type="match status" value="1"/>
</dbReference>
<dbReference type="AlphaFoldDB" id="A0A1G8MT39"/>
<comment type="similarity">
    <text evidence="1 3">Belongs to the D-isomer specific 2-hydroxyacid dehydrogenase family.</text>
</comment>
<protein>
    <submittedName>
        <fullName evidence="6">Glyoxylate reductase</fullName>
    </submittedName>
</protein>
<dbReference type="InterPro" id="IPR006139">
    <property type="entry name" value="D-isomer_2_OHA_DH_cat_dom"/>
</dbReference>
<name>A0A1G8MT39_9BACI</name>
<dbReference type="GO" id="GO:0005829">
    <property type="term" value="C:cytosol"/>
    <property type="evidence" value="ECO:0007669"/>
    <property type="project" value="TreeGrafter"/>
</dbReference>